<feature type="active site" description="Proton acceptor" evidence="3">
    <location>
        <position position="525"/>
    </location>
</feature>
<evidence type="ECO:0000256" key="3">
    <source>
        <dbReference type="PIRSR" id="PIRSR600407-1"/>
    </source>
</evidence>
<dbReference type="EMBL" id="JAAIUW010000013">
    <property type="protein sequence ID" value="KAF7801951.1"/>
    <property type="molecule type" value="Genomic_DNA"/>
</dbReference>
<proteinExistence type="inferred from homology"/>
<evidence type="ECO:0000256" key="1">
    <source>
        <dbReference type="ARBA" id="ARBA00009283"/>
    </source>
</evidence>
<dbReference type="AlphaFoldDB" id="A0A834W103"/>
<dbReference type="GO" id="GO:0016020">
    <property type="term" value="C:membrane"/>
    <property type="evidence" value="ECO:0007669"/>
    <property type="project" value="TreeGrafter"/>
</dbReference>
<dbReference type="SUPFAM" id="SSF56672">
    <property type="entry name" value="DNA/RNA polymerases"/>
    <property type="match status" value="1"/>
</dbReference>
<dbReference type="Gene3D" id="3.30.420.40">
    <property type="match status" value="1"/>
</dbReference>
<reference evidence="6" key="1">
    <citation type="submission" date="2020-09" db="EMBL/GenBank/DDBJ databases">
        <title>Genome-Enabled Discovery of Anthraquinone Biosynthesis in Senna tora.</title>
        <authorList>
            <person name="Kang S.-H."/>
            <person name="Pandey R.P."/>
            <person name="Lee C.-M."/>
            <person name="Sim J.-S."/>
            <person name="Jeong J.-T."/>
            <person name="Choi B.-S."/>
            <person name="Jung M."/>
            <person name="Ginzburg D."/>
            <person name="Zhao K."/>
            <person name="Won S.Y."/>
            <person name="Oh T.-J."/>
            <person name="Yu Y."/>
            <person name="Kim N.-H."/>
            <person name="Lee O.R."/>
            <person name="Lee T.-H."/>
            <person name="Bashyal P."/>
            <person name="Kim T.-S."/>
            <person name="Lee W.-H."/>
            <person name="Kawkins C."/>
            <person name="Kim C.-K."/>
            <person name="Kim J.S."/>
            <person name="Ahn B.O."/>
            <person name="Rhee S.Y."/>
            <person name="Sohng J.K."/>
        </authorList>
    </citation>
    <scope>NUCLEOTIDE SEQUENCE</scope>
    <source>
        <tissue evidence="6">Leaf</tissue>
    </source>
</reference>
<comment type="similarity">
    <text evidence="1">Belongs to the GDA1/CD39 NTPase family.</text>
</comment>
<dbReference type="PANTHER" id="PTHR11782">
    <property type="entry name" value="ADENOSINE/GUANOSINE DIPHOSPHATASE"/>
    <property type="match status" value="1"/>
</dbReference>
<dbReference type="InterPro" id="IPR043502">
    <property type="entry name" value="DNA/RNA_pol_sf"/>
</dbReference>
<dbReference type="OrthoDB" id="1740642at2759"/>
<protein>
    <submittedName>
        <fullName evidence="6">Apyrase 2</fullName>
    </submittedName>
</protein>
<dbReference type="GO" id="GO:0009134">
    <property type="term" value="P:nucleoside diphosphate catabolic process"/>
    <property type="evidence" value="ECO:0007669"/>
    <property type="project" value="TreeGrafter"/>
</dbReference>
<dbReference type="Pfam" id="PF07727">
    <property type="entry name" value="RVT_2"/>
    <property type="match status" value="1"/>
</dbReference>
<feature type="compositionally biased region" description="Polar residues" evidence="4">
    <location>
        <begin position="153"/>
        <end position="164"/>
    </location>
</feature>
<dbReference type="Pfam" id="PF01150">
    <property type="entry name" value="GDA1_CD39"/>
    <property type="match status" value="1"/>
</dbReference>
<gene>
    <name evidence="6" type="ORF">G2W53_041062</name>
</gene>
<dbReference type="InterPro" id="IPR013103">
    <property type="entry name" value="RVT_2"/>
</dbReference>
<accession>A0A834W103</accession>
<evidence type="ECO:0000259" key="5">
    <source>
        <dbReference type="Pfam" id="PF07727"/>
    </source>
</evidence>
<dbReference type="Proteomes" id="UP000634136">
    <property type="component" value="Unassembled WGS sequence"/>
</dbReference>
<comment type="caution">
    <text evidence="6">The sequence shown here is derived from an EMBL/GenBank/DDBJ whole genome shotgun (WGS) entry which is preliminary data.</text>
</comment>
<evidence type="ECO:0000313" key="6">
    <source>
        <dbReference type="EMBL" id="KAF7801951.1"/>
    </source>
</evidence>
<name>A0A834W103_9FABA</name>
<keyword evidence="2" id="KW-0378">Hydrolase</keyword>
<evidence type="ECO:0000256" key="2">
    <source>
        <dbReference type="ARBA" id="ARBA00022801"/>
    </source>
</evidence>
<feature type="compositionally biased region" description="Low complexity" evidence="4">
    <location>
        <begin position="122"/>
        <end position="143"/>
    </location>
</feature>
<evidence type="ECO:0000313" key="7">
    <source>
        <dbReference type="Proteomes" id="UP000634136"/>
    </source>
</evidence>
<evidence type="ECO:0000256" key="4">
    <source>
        <dbReference type="SAM" id="MobiDB-lite"/>
    </source>
</evidence>
<dbReference type="PANTHER" id="PTHR11782:SF80">
    <property type="entry name" value="GDA1_CD39 NUCLEOSIDE PHOSPHATASE FAMILY PROTEIN"/>
    <property type="match status" value="1"/>
</dbReference>
<organism evidence="6 7">
    <name type="scientific">Senna tora</name>
    <dbReference type="NCBI Taxonomy" id="362788"/>
    <lineage>
        <taxon>Eukaryota</taxon>
        <taxon>Viridiplantae</taxon>
        <taxon>Streptophyta</taxon>
        <taxon>Embryophyta</taxon>
        <taxon>Tracheophyta</taxon>
        <taxon>Spermatophyta</taxon>
        <taxon>Magnoliopsida</taxon>
        <taxon>eudicotyledons</taxon>
        <taxon>Gunneridae</taxon>
        <taxon>Pentapetalae</taxon>
        <taxon>rosids</taxon>
        <taxon>fabids</taxon>
        <taxon>Fabales</taxon>
        <taxon>Fabaceae</taxon>
        <taxon>Caesalpinioideae</taxon>
        <taxon>Cassia clade</taxon>
        <taxon>Senna</taxon>
    </lineage>
</organism>
<feature type="region of interest" description="Disordered" evidence="4">
    <location>
        <begin position="101"/>
        <end position="164"/>
    </location>
</feature>
<keyword evidence="7" id="KW-1185">Reference proteome</keyword>
<feature type="compositionally biased region" description="Basic and acidic residues" evidence="4">
    <location>
        <begin position="101"/>
        <end position="112"/>
    </location>
</feature>
<feature type="domain" description="Reverse transcriptase Ty1/copia-type" evidence="5">
    <location>
        <begin position="209"/>
        <end position="293"/>
    </location>
</feature>
<dbReference type="InterPro" id="IPR000407">
    <property type="entry name" value="GDA1_CD39_NTPase"/>
</dbReference>
<dbReference type="GO" id="GO:0017110">
    <property type="term" value="F:nucleoside diphosphate phosphatase activity"/>
    <property type="evidence" value="ECO:0007669"/>
    <property type="project" value="TreeGrafter"/>
</dbReference>
<sequence>MSTVSDSTASTASSQGKTYGLFNSSSQAATIKLDRSNFLLWEATVYHLIKGNRLSSHIDGTAAAPPSRIVVDGFLNRRTPPSENECIIPFLISEHDKHKVGDAEANKEEVRELNLSSTHLTASSERAQSSSEDSVSGSTSSESPAHNSEARDTTSAPNSGGSATRYSAQLENQNQLSTGPSSSTQAQQYGMVTRSRAVSDISLFYIHNTKLTVFILVYVDDIIVTGNDSKFLKEFIRKLNAEFALKDLGPLYYFLGIEVHRDNTSIYLNQGKYVLDVLKRFGMNDFASVSTQMVTGCKFTNEGGDKMLDPSLYRQAIGSLQYLITTRLDIAFSVNKLSQFLAQPTEVYMVMAYMDSIKVVTLLLLIICLMPARSSSNDEDHYSYPFTHRKVSSIQKSTTSYAVIFDAGSTGSRVHVFQFNQSLDLLPIGQDLEFFDQVNPGLSEYAKNPGKAAESLIPLLDEAVSVVPKRLRHKTPVRLGATAGLRALEGNASELILQAVRDMLKKRSTLKLASDAVAVIDGTHEGSYLWV</sequence>